<reference evidence="3" key="2">
    <citation type="journal article" date="2019" name="IMA Fungus">
        <title>Genome sequencing and comparison of five Tilletia species to identify candidate genes for the detection of regulated species infecting wheat.</title>
        <authorList>
            <person name="Nguyen H.D.T."/>
            <person name="Sultana T."/>
            <person name="Kesanakurti P."/>
            <person name="Hambleton S."/>
        </authorList>
    </citation>
    <scope>NUCLEOTIDE SEQUENCE</scope>
    <source>
        <strain evidence="3">DAOMC 238032</strain>
    </source>
</reference>
<dbReference type="AlphaFoldDB" id="A0A177URC9"/>
<sequence>MTSPAFFLAFTPVNDHCHLPAQSICISHFDNIHLLLGGKHSSYYRRQDVPHHTADFIFDHSNLEPDHAVVAYTDGAILIAHTGDASAIHINGKMLATDVKQELFDGDDVELGHLDAYTSNFRCVLRLRVTISDTPPRAFIFHSTSSIPTSYFIFTTSTALLAWNQLLASNERLSEQLDETQIRLQHTLDALHTASSTPPRTYQQLLQDLRSASERHASASPTSVPTSGLTSAQEYANAADLTSGETSRPATSVPTSVLASDPQSLPTSSSTSSDLEDTSSSCSGESISPTASSTSPACSPAVIACCDTDVIPVSTPTLSSTLVFPPRISVLSTMSGSTSVSTSVPKDHAVSTSPVQMRHSHPTQSRLASIATAEIALRRIRVAWLDARSRLHFTPPTSSSLTATLRRIRAAWVNARIELALATSGLLSLPAVLPSSSSLPPPPVPVLRSCQASSIDPRPSSPLHALPSSLSLSASQPNLQLQHVGSCHQHHSVVEPILAFAHHFLEAGARHFVAGF</sequence>
<keyword evidence="5" id="KW-1185">Reference proteome</keyword>
<evidence type="ECO:0000313" key="5">
    <source>
        <dbReference type="Proteomes" id="UP000836402"/>
    </source>
</evidence>
<proteinExistence type="predicted"/>
<gene>
    <name evidence="3" type="ORF">A4X03_0g9007</name>
    <name evidence="2" type="ORF">JKIAZH3_G7087</name>
</gene>
<dbReference type="Proteomes" id="UP000836402">
    <property type="component" value="Unassembled WGS sequence"/>
</dbReference>
<dbReference type="EMBL" id="LWDD02003165">
    <property type="protein sequence ID" value="KAE8237911.1"/>
    <property type="molecule type" value="Genomic_DNA"/>
</dbReference>
<evidence type="ECO:0000313" key="3">
    <source>
        <dbReference type="EMBL" id="KAE8237911.1"/>
    </source>
</evidence>
<organism evidence="3 4">
    <name type="scientific">Tilletia caries</name>
    <name type="common">wheat bunt fungus</name>
    <dbReference type="NCBI Taxonomy" id="13290"/>
    <lineage>
        <taxon>Eukaryota</taxon>
        <taxon>Fungi</taxon>
        <taxon>Dikarya</taxon>
        <taxon>Basidiomycota</taxon>
        <taxon>Ustilaginomycotina</taxon>
        <taxon>Exobasidiomycetes</taxon>
        <taxon>Tilletiales</taxon>
        <taxon>Tilletiaceae</taxon>
        <taxon>Tilletia</taxon>
    </lineage>
</organism>
<evidence type="ECO:0008006" key="6">
    <source>
        <dbReference type="Google" id="ProtNLM"/>
    </source>
</evidence>
<dbReference type="EMBL" id="CAJHJG010001913">
    <property type="protein sequence ID" value="CAD6915745.1"/>
    <property type="molecule type" value="Genomic_DNA"/>
</dbReference>
<feature type="compositionally biased region" description="Polar residues" evidence="1">
    <location>
        <begin position="243"/>
        <end position="258"/>
    </location>
</feature>
<name>A0A177URC9_9BASI</name>
<evidence type="ECO:0000313" key="4">
    <source>
        <dbReference type="Proteomes" id="UP000077671"/>
    </source>
</evidence>
<dbReference type="Proteomes" id="UP000077671">
    <property type="component" value="Unassembled WGS sequence"/>
</dbReference>
<accession>A0A177URC9</accession>
<evidence type="ECO:0000313" key="2">
    <source>
        <dbReference type="EMBL" id="CAD6915745.1"/>
    </source>
</evidence>
<dbReference type="InterPro" id="IPR008984">
    <property type="entry name" value="SMAD_FHA_dom_sf"/>
</dbReference>
<feature type="region of interest" description="Disordered" evidence="1">
    <location>
        <begin position="211"/>
        <end position="230"/>
    </location>
</feature>
<feature type="region of interest" description="Disordered" evidence="1">
    <location>
        <begin position="237"/>
        <end position="297"/>
    </location>
</feature>
<dbReference type="SUPFAM" id="SSF49879">
    <property type="entry name" value="SMAD/FHA domain"/>
    <property type="match status" value="1"/>
</dbReference>
<feature type="region of interest" description="Disordered" evidence="1">
    <location>
        <begin position="339"/>
        <end position="364"/>
    </location>
</feature>
<dbReference type="CDD" id="cd00060">
    <property type="entry name" value="FHA"/>
    <property type="match status" value="1"/>
</dbReference>
<evidence type="ECO:0000256" key="1">
    <source>
        <dbReference type="SAM" id="MobiDB-lite"/>
    </source>
</evidence>
<protein>
    <recommendedName>
        <fullName evidence="6">FHA domain-containing protein</fullName>
    </recommendedName>
</protein>
<feature type="compositionally biased region" description="Polar residues" evidence="1">
    <location>
        <begin position="219"/>
        <end position="230"/>
    </location>
</feature>
<reference evidence="2" key="3">
    <citation type="submission" date="2020-10" db="EMBL/GenBank/DDBJ databases">
        <authorList>
            <person name="Sedaghatjoo S."/>
        </authorList>
    </citation>
    <scope>NUCLEOTIDE SEQUENCE</scope>
    <source>
        <strain evidence="2">AZH3</strain>
    </source>
</reference>
<feature type="compositionally biased region" description="Low complexity" evidence="1">
    <location>
        <begin position="260"/>
        <end position="297"/>
    </location>
</feature>
<comment type="caution">
    <text evidence="3">The sequence shown here is derived from an EMBL/GenBank/DDBJ whole genome shotgun (WGS) entry which is preliminary data.</text>
</comment>
<reference evidence="3" key="1">
    <citation type="submission" date="2016-04" db="EMBL/GenBank/DDBJ databases">
        <authorList>
            <person name="Nguyen H.D."/>
            <person name="Kesanakurti P."/>
            <person name="Cullis J."/>
            <person name="Levesque C.A."/>
            <person name="Hambleton S."/>
        </authorList>
    </citation>
    <scope>NUCLEOTIDE SEQUENCE</scope>
    <source>
        <strain evidence="3">DAOMC 238032</strain>
    </source>
</reference>